<keyword evidence="1" id="KW-0315">Glutamine amidotransferase</keyword>
<dbReference type="GO" id="GO:0000162">
    <property type="term" value="P:L-tryptophan biosynthetic process"/>
    <property type="evidence" value="ECO:0007669"/>
    <property type="project" value="TreeGrafter"/>
</dbReference>
<name>Q30V86_OLEA2</name>
<dbReference type="InterPro" id="IPR029062">
    <property type="entry name" value="Class_I_gatase-like"/>
</dbReference>
<evidence type="ECO:0000313" key="4">
    <source>
        <dbReference type="Proteomes" id="UP000002710"/>
    </source>
</evidence>
<dbReference type="PROSITE" id="PS51273">
    <property type="entry name" value="GATASE_TYPE_1"/>
    <property type="match status" value="1"/>
</dbReference>
<dbReference type="RefSeq" id="WP_011369291.1">
    <property type="nucleotide sequence ID" value="NC_007519.1"/>
</dbReference>
<dbReference type="EMBL" id="CP000112">
    <property type="protein sequence ID" value="ABB40410.1"/>
    <property type="molecule type" value="Genomic_DNA"/>
</dbReference>
<keyword evidence="4" id="KW-1185">Reference proteome</keyword>
<dbReference type="SUPFAM" id="SSF52317">
    <property type="entry name" value="Class I glutamine amidotransferase-like"/>
    <property type="match status" value="1"/>
</dbReference>
<keyword evidence="3" id="KW-0456">Lyase</keyword>
<dbReference type="CDD" id="cd01743">
    <property type="entry name" value="GATase1_Anthranilate_Synthase"/>
    <property type="match status" value="1"/>
</dbReference>
<proteinExistence type="predicted"/>
<dbReference type="AlphaFoldDB" id="Q30V86"/>
<dbReference type="InterPro" id="IPR017926">
    <property type="entry name" value="GATASE"/>
</dbReference>
<dbReference type="KEGG" id="dde:Dde_3617"/>
<dbReference type="PRINTS" id="PR00097">
    <property type="entry name" value="ANTSNTHASEII"/>
</dbReference>
<dbReference type="STRING" id="207559.Dde_3617"/>
<organism evidence="3 4">
    <name type="scientific">Oleidesulfovibrio alaskensis (strain ATCC BAA-1058 / DSM 17464 / G20)</name>
    <name type="common">Desulfovibrio alaskensis</name>
    <dbReference type="NCBI Taxonomy" id="207559"/>
    <lineage>
        <taxon>Bacteria</taxon>
        <taxon>Pseudomonadati</taxon>
        <taxon>Thermodesulfobacteriota</taxon>
        <taxon>Desulfovibrionia</taxon>
        <taxon>Desulfovibrionales</taxon>
        <taxon>Desulfovibrionaceae</taxon>
        <taxon>Oleidesulfovibrio</taxon>
    </lineage>
</organism>
<dbReference type="PANTHER" id="PTHR43418">
    <property type="entry name" value="MULTIFUNCTIONAL TRYPTOPHAN BIOSYNTHESIS PROTEIN-RELATED"/>
    <property type="match status" value="1"/>
</dbReference>
<dbReference type="InterPro" id="IPR050472">
    <property type="entry name" value="Anth_synth/Amidotransfase"/>
</dbReference>
<evidence type="ECO:0000313" key="3">
    <source>
        <dbReference type="EMBL" id="ABB40410.1"/>
    </source>
</evidence>
<dbReference type="PRINTS" id="PR00096">
    <property type="entry name" value="GATASE"/>
</dbReference>
<reference evidence="3 4" key="1">
    <citation type="journal article" date="2011" name="J. Bacteriol.">
        <title>Complete genome sequence and updated annotation of Desulfovibrio alaskensis G20.</title>
        <authorList>
            <person name="Hauser L.J."/>
            <person name="Land M.L."/>
            <person name="Brown S.D."/>
            <person name="Larimer F."/>
            <person name="Keller K.L."/>
            <person name="Rapp-Giles B.J."/>
            <person name="Price M.N."/>
            <person name="Lin M."/>
            <person name="Bruce D.C."/>
            <person name="Detter J.C."/>
            <person name="Tapia R."/>
            <person name="Han C.S."/>
            <person name="Goodwin L.A."/>
            <person name="Cheng J.F."/>
            <person name="Pitluck S."/>
            <person name="Copeland A."/>
            <person name="Lucas S."/>
            <person name="Nolan M."/>
            <person name="Lapidus A.L."/>
            <person name="Palumbo A.V."/>
            <person name="Wall J.D."/>
        </authorList>
    </citation>
    <scope>NUCLEOTIDE SEQUENCE [LARGE SCALE GENOMIC DNA]</scope>
    <source>
        <strain evidence="4">ATCC BAA 1058 / DSM 17464 / G20</strain>
    </source>
</reference>
<dbReference type="Gene3D" id="3.40.50.880">
    <property type="match status" value="1"/>
</dbReference>
<dbReference type="eggNOG" id="COG0512">
    <property type="taxonomic scope" value="Bacteria"/>
</dbReference>
<dbReference type="GO" id="GO:0004049">
    <property type="term" value="F:anthranilate synthase activity"/>
    <property type="evidence" value="ECO:0007669"/>
    <property type="project" value="UniProtKB-EC"/>
</dbReference>
<accession>Q30V86</accession>
<sequence length="182" mass="19440">MLRILLSDNDDSFTMNLAHLLHAATGSTPQVVNHTALAARAPAAEQDLVVISPGPGHPDEYPCYGPVLQSGRPVLGICLGMQIINCHFGGTVKALAGCVHGKSDTVVMTDADKTLTVGRYHSLHCATTGAGLQVTGRTPQGLVMALRHNSLPLYGYQFHPESFLTAEGVWCIRHALRSLHIL</sequence>
<dbReference type="EC" id="4.1.3.27" evidence="3"/>
<dbReference type="HOGENOM" id="CLU_014340_1_2_7"/>
<gene>
    <name evidence="3" type="ordered locus">Dde_3617</name>
</gene>
<dbReference type="InterPro" id="IPR006221">
    <property type="entry name" value="TrpG/PapA_dom"/>
</dbReference>
<dbReference type="Proteomes" id="UP000002710">
    <property type="component" value="Chromosome"/>
</dbReference>
<feature type="domain" description="Glutamine amidotransferase" evidence="2">
    <location>
        <begin position="6"/>
        <end position="173"/>
    </location>
</feature>
<dbReference type="Pfam" id="PF00117">
    <property type="entry name" value="GATase"/>
    <property type="match status" value="1"/>
</dbReference>
<dbReference type="GO" id="GO:0005829">
    <property type="term" value="C:cytosol"/>
    <property type="evidence" value="ECO:0007669"/>
    <property type="project" value="TreeGrafter"/>
</dbReference>
<evidence type="ECO:0000259" key="2">
    <source>
        <dbReference type="Pfam" id="PF00117"/>
    </source>
</evidence>
<evidence type="ECO:0000256" key="1">
    <source>
        <dbReference type="ARBA" id="ARBA00022962"/>
    </source>
</evidence>
<dbReference type="PANTHER" id="PTHR43418:SF4">
    <property type="entry name" value="MULTIFUNCTIONAL TRYPTOPHAN BIOSYNTHESIS PROTEIN"/>
    <property type="match status" value="1"/>
</dbReference>
<protein>
    <submittedName>
        <fullName evidence="3">Anthranilate synthase</fullName>
        <ecNumber evidence="3">4.1.3.27</ecNumber>
    </submittedName>
</protein>